<keyword evidence="2" id="KW-0689">Ribosomal protein</keyword>
<dbReference type="EMBL" id="JPKZ01002783">
    <property type="protein sequence ID" value="KHN75095.1"/>
    <property type="molecule type" value="Genomic_DNA"/>
</dbReference>
<evidence type="ECO:0000313" key="3">
    <source>
        <dbReference type="Proteomes" id="UP000031036"/>
    </source>
</evidence>
<feature type="compositionally biased region" description="Basic and acidic residues" evidence="1">
    <location>
        <begin position="124"/>
        <end position="148"/>
    </location>
</feature>
<reference evidence="2 3" key="1">
    <citation type="submission" date="2014-11" db="EMBL/GenBank/DDBJ databases">
        <title>Genetic blueprint of the zoonotic pathogen Toxocara canis.</title>
        <authorList>
            <person name="Zhu X.-Q."/>
            <person name="Korhonen P.K."/>
            <person name="Cai H."/>
            <person name="Young N.D."/>
            <person name="Nejsum P."/>
            <person name="von Samson-Himmelstjerna G."/>
            <person name="Boag P.R."/>
            <person name="Tan P."/>
            <person name="Li Q."/>
            <person name="Min J."/>
            <person name="Yang Y."/>
            <person name="Wang X."/>
            <person name="Fang X."/>
            <person name="Hall R.S."/>
            <person name="Hofmann A."/>
            <person name="Sternberg P.W."/>
            <person name="Jex A.R."/>
            <person name="Gasser R.B."/>
        </authorList>
    </citation>
    <scope>NUCLEOTIDE SEQUENCE [LARGE SCALE GENOMIC DNA]</scope>
    <source>
        <strain evidence="2">PN_DK_2014</strain>
    </source>
</reference>
<sequence>MFRRVCRSLSSQGRQLAIPSSSLVCKVRGTAHRAVISKIGRKDYIRRFPITIMRPDGSTIQIRAAEPREFVQLPVDLKALTEEERRHRLAARKLKVKQIKEDIIDDNFDMDRYAQLWKSKDELKAQSKLRSSNEDAKTSKNKMAEKNSMKKTAGEAVDEGAENKTVEKQVRVEKSRVGAKKNS</sequence>
<dbReference type="PANTHER" id="PTHR34095">
    <property type="entry name" value="39S RIBOSOMAL PROTEIN L55, MITOCHONDRIAL"/>
    <property type="match status" value="1"/>
</dbReference>
<dbReference type="STRING" id="6265.A0A0B2V267"/>
<evidence type="ECO:0000256" key="1">
    <source>
        <dbReference type="SAM" id="MobiDB-lite"/>
    </source>
</evidence>
<gene>
    <name evidence="2" type="primary">MRPL55</name>
    <name evidence="2" type="ORF">Tcan_16265</name>
</gene>
<dbReference type="GO" id="GO:0003735">
    <property type="term" value="F:structural constituent of ribosome"/>
    <property type="evidence" value="ECO:0007669"/>
    <property type="project" value="InterPro"/>
</dbReference>
<accession>A0A0B2V267</accession>
<evidence type="ECO:0000313" key="2">
    <source>
        <dbReference type="EMBL" id="KHN75095.1"/>
    </source>
</evidence>
<organism evidence="2 3">
    <name type="scientific">Toxocara canis</name>
    <name type="common">Canine roundworm</name>
    <dbReference type="NCBI Taxonomy" id="6265"/>
    <lineage>
        <taxon>Eukaryota</taxon>
        <taxon>Metazoa</taxon>
        <taxon>Ecdysozoa</taxon>
        <taxon>Nematoda</taxon>
        <taxon>Chromadorea</taxon>
        <taxon>Rhabditida</taxon>
        <taxon>Spirurina</taxon>
        <taxon>Ascaridomorpha</taxon>
        <taxon>Ascaridoidea</taxon>
        <taxon>Toxocaridae</taxon>
        <taxon>Toxocara</taxon>
    </lineage>
</organism>
<comment type="caution">
    <text evidence="2">The sequence shown here is derived from an EMBL/GenBank/DDBJ whole genome shotgun (WGS) entry which is preliminary data.</text>
</comment>
<dbReference type="AlphaFoldDB" id="A0A0B2V267"/>
<keyword evidence="2" id="KW-0687">Ribonucleoprotein</keyword>
<dbReference type="GO" id="GO:0006412">
    <property type="term" value="P:translation"/>
    <property type="evidence" value="ECO:0007669"/>
    <property type="project" value="TreeGrafter"/>
</dbReference>
<dbReference type="GO" id="GO:0005762">
    <property type="term" value="C:mitochondrial large ribosomal subunit"/>
    <property type="evidence" value="ECO:0007669"/>
    <property type="project" value="InterPro"/>
</dbReference>
<dbReference type="Pfam" id="PF09776">
    <property type="entry name" value="Mitoc_L55"/>
    <property type="match status" value="1"/>
</dbReference>
<name>A0A0B2V267_TOXCA</name>
<dbReference type="InterPro" id="IPR018615">
    <property type="entry name" value="Ribosomal_mL55"/>
</dbReference>
<feature type="compositionally biased region" description="Basic and acidic residues" evidence="1">
    <location>
        <begin position="161"/>
        <end position="176"/>
    </location>
</feature>
<feature type="region of interest" description="Disordered" evidence="1">
    <location>
        <begin position="124"/>
        <end position="183"/>
    </location>
</feature>
<dbReference type="OrthoDB" id="9986315at2759"/>
<dbReference type="PANTHER" id="PTHR34095:SF1">
    <property type="entry name" value="LARGE RIBOSOMAL SUBUNIT PROTEIN ML55"/>
    <property type="match status" value="1"/>
</dbReference>
<proteinExistence type="predicted"/>
<dbReference type="Gene3D" id="6.20.130.20">
    <property type="entry name" value="Mitochondrial ribosomal protein L55"/>
    <property type="match status" value="1"/>
</dbReference>
<keyword evidence="3" id="KW-1185">Reference proteome</keyword>
<dbReference type="Proteomes" id="UP000031036">
    <property type="component" value="Unassembled WGS sequence"/>
</dbReference>
<dbReference type="InterPro" id="IPR044884">
    <property type="entry name" value="Ribosomal_mL55_sf"/>
</dbReference>
<protein>
    <submittedName>
        <fullName evidence="2">39S ribosomal protein L55, mitochondrial</fullName>
    </submittedName>
</protein>